<organism evidence="2">
    <name type="scientific">uncultured Caudovirales phage</name>
    <dbReference type="NCBI Taxonomy" id="2100421"/>
    <lineage>
        <taxon>Viruses</taxon>
        <taxon>Duplodnaviria</taxon>
        <taxon>Heunggongvirae</taxon>
        <taxon>Uroviricota</taxon>
        <taxon>Caudoviricetes</taxon>
        <taxon>Peduoviridae</taxon>
        <taxon>Maltschvirus</taxon>
        <taxon>Maltschvirus maltsch</taxon>
    </lineage>
</organism>
<proteinExistence type="predicted"/>
<feature type="region of interest" description="Disordered" evidence="1">
    <location>
        <begin position="17"/>
        <end position="37"/>
    </location>
</feature>
<dbReference type="EMBL" id="MF417892">
    <property type="protein sequence ID" value="ASN69575.1"/>
    <property type="molecule type" value="Genomic_DNA"/>
</dbReference>
<dbReference type="InterPro" id="IPR036614">
    <property type="entry name" value="RusA-like_sf"/>
</dbReference>
<dbReference type="SUPFAM" id="SSF103084">
    <property type="entry name" value="Holliday junction resolvase RusA"/>
    <property type="match status" value="1"/>
</dbReference>
<gene>
    <name evidence="2" type="ORF">2F2_54</name>
</gene>
<sequence length="170" mass="19064">MTNLRITTAQARKAGLGPRFGVKTKSGKRTTNPDPVPKVPAHLVEGQGFAPMNNELLWCEVLITPPTVNHYWIRGKNKTNRLSKRAIHFIDVMKRFIEPAGYLGRVRVRIEYAPPDAKVRDIDNIVKPCFDALSKAGLILDDSQVDELTVKRLPVFKGGKLVIQVEKLKV</sequence>
<reference evidence="2" key="1">
    <citation type="submission" date="2017-06" db="EMBL/GenBank/DDBJ databases">
        <title>Novel phages from South African skin metaviromes.</title>
        <authorList>
            <person name="van Zyl L.J."/>
            <person name="Abrahams Y."/>
            <person name="Stander E.A."/>
            <person name="Kirby B.M."/>
            <person name="Clavaud C."/>
            <person name="Farcet C."/>
            <person name="Breton L."/>
            <person name="Trindade M.I."/>
        </authorList>
    </citation>
    <scope>NUCLEOTIDE SEQUENCE</scope>
</reference>
<evidence type="ECO:0000313" key="2">
    <source>
        <dbReference type="EMBL" id="ASN69575.1"/>
    </source>
</evidence>
<accession>A0A2H4J351</accession>
<dbReference type="Gene3D" id="3.30.1330.70">
    <property type="entry name" value="Holliday junction resolvase RusA"/>
    <property type="match status" value="1"/>
</dbReference>
<evidence type="ECO:0000256" key="1">
    <source>
        <dbReference type="SAM" id="MobiDB-lite"/>
    </source>
</evidence>
<protein>
    <submittedName>
        <fullName evidence="2">Uncharacterized protein</fullName>
    </submittedName>
</protein>
<dbReference type="Pfam" id="PF05866">
    <property type="entry name" value="RusA"/>
    <property type="match status" value="1"/>
</dbReference>
<dbReference type="GO" id="GO:0006281">
    <property type="term" value="P:DNA repair"/>
    <property type="evidence" value="ECO:0007669"/>
    <property type="project" value="InterPro"/>
</dbReference>
<name>A0A2H4J351_9CAUD</name>
<dbReference type="GO" id="GO:0006310">
    <property type="term" value="P:DNA recombination"/>
    <property type="evidence" value="ECO:0007669"/>
    <property type="project" value="InterPro"/>
</dbReference>
<dbReference type="InterPro" id="IPR008822">
    <property type="entry name" value="Endonuclease_RusA-like"/>
</dbReference>
<dbReference type="GO" id="GO:0000287">
    <property type="term" value="F:magnesium ion binding"/>
    <property type="evidence" value="ECO:0007669"/>
    <property type="project" value="InterPro"/>
</dbReference>